<protein>
    <submittedName>
        <fullName evidence="3">Uncharacterized protein</fullName>
    </submittedName>
</protein>
<gene>
    <name evidence="3" type="ORF">BXZ70DRAFT_945979</name>
</gene>
<proteinExistence type="predicted"/>
<comment type="caution">
    <text evidence="3">The sequence shown here is derived from an EMBL/GenBank/DDBJ whole genome shotgun (WGS) entry which is preliminary data.</text>
</comment>
<keyword evidence="4" id="KW-1185">Reference proteome</keyword>
<feature type="region of interest" description="Disordered" evidence="1">
    <location>
        <begin position="1"/>
        <end position="40"/>
    </location>
</feature>
<accession>A0A8K0ULE3</accession>
<name>A0A8K0ULE3_9AGAR</name>
<dbReference type="EMBL" id="JAEVFJ010000023">
    <property type="protein sequence ID" value="KAH8096725.1"/>
    <property type="molecule type" value="Genomic_DNA"/>
</dbReference>
<dbReference type="Proteomes" id="UP000813824">
    <property type="component" value="Unassembled WGS sequence"/>
</dbReference>
<keyword evidence="2" id="KW-1133">Transmembrane helix</keyword>
<evidence type="ECO:0000313" key="4">
    <source>
        <dbReference type="Proteomes" id="UP000813824"/>
    </source>
</evidence>
<reference evidence="3" key="1">
    <citation type="journal article" date="2021" name="New Phytol.">
        <title>Evolutionary innovations through gain and loss of genes in the ectomycorrhizal Boletales.</title>
        <authorList>
            <person name="Wu G."/>
            <person name="Miyauchi S."/>
            <person name="Morin E."/>
            <person name="Kuo A."/>
            <person name="Drula E."/>
            <person name="Varga T."/>
            <person name="Kohler A."/>
            <person name="Feng B."/>
            <person name="Cao Y."/>
            <person name="Lipzen A."/>
            <person name="Daum C."/>
            <person name="Hundley H."/>
            <person name="Pangilinan J."/>
            <person name="Johnson J."/>
            <person name="Barry K."/>
            <person name="LaButti K."/>
            <person name="Ng V."/>
            <person name="Ahrendt S."/>
            <person name="Min B."/>
            <person name="Choi I.G."/>
            <person name="Park H."/>
            <person name="Plett J.M."/>
            <person name="Magnuson J."/>
            <person name="Spatafora J.W."/>
            <person name="Nagy L.G."/>
            <person name="Henrissat B."/>
            <person name="Grigoriev I.V."/>
            <person name="Yang Z.L."/>
            <person name="Xu J."/>
            <person name="Martin F.M."/>
        </authorList>
    </citation>
    <scope>NUCLEOTIDE SEQUENCE</scope>
    <source>
        <strain evidence="3">KKN 215</strain>
    </source>
</reference>
<dbReference type="OrthoDB" id="3252109at2759"/>
<keyword evidence="2" id="KW-0472">Membrane</keyword>
<evidence type="ECO:0000256" key="1">
    <source>
        <dbReference type="SAM" id="MobiDB-lite"/>
    </source>
</evidence>
<organism evidence="3 4">
    <name type="scientific">Cristinia sonorae</name>
    <dbReference type="NCBI Taxonomy" id="1940300"/>
    <lineage>
        <taxon>Eukaryota</taxon>
        <taxon>Fungi</taxon>
        <taxon>Dikarya</taxon>
        <taxon>Basidiomycota</taxon>
        <taxon>Agaricomycotina</taxon>
        <taxon>Agaricomycetes</taxon>
        <taxon>Agaricomycetidae</taxon>
        <taxon>Agaricales</taxon>
        <taxon>Pleurotineae</taxon>
        <taxon>Stephanosporaceae</taxon>
        <taxon>Cristinia</taxon>
    </lineage>
</organism>
<feature type="region of interest" description="Disordered" evidence="1">
    <location>
        <begin position="72"/>
        <end position="98"/>
    </location>
</feature>
<keyword evidence="2" id="KW-0812">Transmembrane</keyword>
<evidence type="ECO:0000313" key="3">
    <source>
        <dbReference type="EMBL" id="KAH8096725.1"/>
    </source>
</evidence>
<sequence>MSPPRKKPICHTCNTPMAGHKRPFGQPMCPDPDEPADHQPKAASPLIETNVVIPIIPRNGFYHYVNPNYVERNPPPPSSHPPERAESPMTCVSTEPADEMPVKREPITYIEQYHRQQTVRIHRSQSVASSVTSTSSSYIRRLQQALTTSVPLASMFKTPRQDITPLTRAARAEGMYTALIQQPRHRNGDGTSGGNPWTVVVGQDAGTVAELADMYERDAVGTLGRNSLPPSTPPSLQSWIARYTVKCMIGGLSLFVCLWAVFMVV</sequence>
<evidence type="ECO:0000256" key="2">
    <source>
        <dbReference type="SAM" id="Phobius"/>
    </source>
</evidence>
<feature type="transmembrane region" description="Helical" evidence="2">
    <location>
        <begin position="243"/>
        <end position="262"/>
    </location>
</feature>
<dbReference type="AlphaFoldDB" id="A0A8K0ULE3"/>